<comment type="caution">
    <text evidence="1">The sequence shown here is derived from an EMBL/GenBank/DDBJ whole genome shotgun (WGS) entry which is preliminary data.</text>
</comment>
<gene>
    <name evidence="1" type="ORF">SDC9_80867</name>
</gene>
<evidence type="ECO:0000313" key="1">
    <source>
        <dbReference type="EMBL" id="MPM34285.1"/>
    </source>
</evidence>
<accession>A0A644Z071</accession>
<organism evidence="1">
    <name type="scientific">bioreactor metagenome</name>
    <dbReference type="NCBI Taxonomy" id="1076179"/>
    <lineage>
        <taxon>unclassified sequences</taxon>
        <taxon>metagenomes</taxon>
        <taxon>ecological metagenomes</taxon>
    </lineage>
</organism>
<name>A0A644Z071_9ZZZZ</name>
<sequence>MELGTAEHPGGVVDCRVHWIALVRKNTVEALYIGQFGDLVADEIIQPDTGDAAVDLVVDPGVAAVVVAVLVRGVGVVGVGDGVAQAAVGLGAHDLLGFVGDAPAHQRVGHEAGDAQQLATRGQAQHAHVSGVSTAPQAVVGVELAGLEVHVGTGVCCRLHGGRCWRCGWLGRRLVVVAAHRACRESGQRGGVDEPAAAHADGGVAQICVFLAHIDLSEDCWKKRGA</sequence>
<protein>
    <submittedName>
        <fullName evidence="1">Uncharacterized protein</fullName>
    </submittedName>
</protein>
<reference evidence="1" key="1">
    <citation type="submission" date="2019-08" db="EMBL/GenBank/DDBJ databases">
        <authorList>
            <person name="Kucharzyk K."/>
            <person name="Murdoch R.W."/>
            <person name="Higgins S."/>
            <person name="Loffler F."/>
        </authorList>
    </citation>
    <scope>NUCLEOTIDE SEQUENCE</scope>
</reference>
<proteinExistence type="predicted"/>
<dbReference type="AlphaFoldDB" id="A0A644Z071"/>
<dbReference type="EMBL" id="VSSQ01006927">
    <property type="protein sequence ID" value="MPM34285.1"/>
    <property type="molecule type" value="Genomic_DNA"/>
</dbReference>